<comment type="catalytic activity">
    <reaction evidence="1 15">
        <text>Endonucleolytic cleavage to 5'-phosphomonoester.</text>
        <dbReference type="EC" id="3.1.26.3"/>
    </reaction>
</comment>
<dbReference type="PROSITE" id="PS50137">
    <property type="entry name" value="DS_RBD"/>
    <property type="match status" value="1"/>
</dbReference>
<dbReference type="EC" id="3.1.26.3" evidence="15"/>
<dbReference type="GO" id="GO:0010468">
    <property type="term" value="P:regulation of gene expression"/>
    <property type="evidence" value="ECO:0007669"/>
    <property type="project" value="TreeGrafter"/>
</dbReference>
<dbReference type="Proteomes" id="UP000290759">
    <property type="component" value="Unassembled WGS sequence"/>
</dbReference>
<evidence type="ECO:0000256" key="15">
    <source>
        <dbReference type="HAMAP-Rule" id="MF_00104"/>
    </source>
</evidence>
<name>A0A4Q2U9A5_9HYPH</name>
<evidence type="ECO:0000256" key="11">
    <source>
        <dbReference type="ARBA" id="ARBA00022759"/>
    </source>
</evidence>
<comment type="subunit">
    <text evidence="4 15">Homodimer.</text>
</comment>
<dbReference type="GO" id="GO:0019843">
    <property type="term" value="F:rRNA binding"/>
    <property type="evidence" value="ECO:0007669"/>
    <property type="project" value="UniProtKB-KW"/>
</dbReference>
<dbReference type="GO" id="GO:0008033">
    <property type="term" value="P:tRNA processing"/>
    <property type="evidence" value="ECO:0007669"/>
    <property type="project" value="UniProtKB-KW"/>
</dbReference>
<evidence type="ECO:0000256" key="16">
    <source>
        <dbReference type="SAM" id="MobiDB-lite"/>
    </source>
</evidence>
<feature type="active site" evidence="15">
    <location>
        <position position="55"/>
    </location>
</feature>
<evidence type="ECO:0000256" key="14">
    <source>
        <dbReference type="ARBA" id="ARBA00022884"/>
    </source>
</evidence>
<comment type="cofactor">
    <cofactor evidence="15">
        <name>Mg(2+)</name>
        <dbReference type="ChEBI" id="CHEBI:18420"/>
    </cofactor>
</comment>
<dbReference type="InterPro" id="IPR000999">
    <property type="entry name" value="RNase_III_dom"/>
</dbReference>
<evidence type="ECO:0000259" key="17">
    <source>
        <dbReference type="PROSITE" id="PS50137"/>
    </source>
</evidence>
<evidence type="ECO:0000313" key="19">
    <source>
        <dbReference type="EMBL" id="RYC31596.1"/>
    </source>
</evidence>
<keyword evidence="6 15" id="KW-0698">rRNA processing</keyword>
<dbReference type="CDD" id="cd00593">
    <property type="entry name" value="RIBOc"/>
    <property type="match status" value="1"/>
</dbReference>
<dbReference type="PROSITE" id="PS50142">
    <property type="entry name" value="RNASE_3_2"/>
    <property type="match status" value="1"/>
</dbReference>
<sequence length="243" mass="26049">MSRNAGRADRSGLEAALGHSFTRGDLLGTALTHISGIQGYNARAQSYQRLEFLGDRVLGLAVSAMLYGEFPQATEGELSRRLADLVRRESCAEVAAQWDVGPYLRLGPGEVQSGGRGRQAILGDVCEAIIGAVFIDGGFEAASALIRRFWEPRMLSPRRALQDPKTALQEWAQAKGKPTPVYSETERSGPAHAPRFTVTVAIEGWQPADGLGSSKRLAEQAAAEAFMSREGFGPPPPAEGTEP</sequence>
<dbReference type="GO" id="GO:0003725">
    <property type="term" value="F:double-stranded RNA binding"/>
    <property type="evidence" value="ECO:0007669"/>
    <property type="project" value="TreeGrafter"/>
</dbReference>
<dbReference type="CDD" id="cd10845">
    <property type="entry name" value="DSRM_RNAse_III_family"/>
    <property type="match status" value="1"/>
</dbReference>
<evidence type="ECO:0000256" key="6">
    <source>
        <dbReference type="ARBA" id="ARBA00022552"/>
    </source>
</evidence>
<proteinExistence type="inferred from homology"/>
<evidence type="ECO:0000256" key="2">
    <source>
        <dbReference type="ARBA" id="ARBA00004496"/>
    </source>
</evidence>
<dbReference type="EMBL" id="QYBB01000013">
    <property type="protein sequence ID" value="RYC31596.1"/>
    <property type="molecule type" value="Genomic_DNA"/>
</dbReference>
<dbReference type="FunFam" id="3.30.160.20:FF:000003">
    <property type="entry name" value="Ribonuclease 3"/>
    <property type="match status" value="1"/>
</dbReference>
<dbReference type="InterPro" id="IPR036389">
    <property type="entry name" value="RNase_III_sf"/>
</dbReference>
<evidence type="ECO:0000256" key="7">
    <source>
        <dbReference type="ARBA" id="ARBA00022664"/>
    </source>
</evidence>
<keyword evidence="12 15" id="KW-0378">Hydrolase</keyword>
<dbReference type="InterPro" id="IPR014720">
    <property type="entry name" value="dsRBD_dom"/>
</dbReference>
<keyword evidence="8 15" id="KW-0819">tRNA processing</keyword>
<evidence type="ECO:0000256" key="9">
    <source>
        <dbReference type="ARBA" id="ARBA00022722"/>
    </source>
</evidence>
<keyword evidence="10 15" id="KW-0479">Metal-binding</keyword>
<dbReference type="Gene3D" id="1.10.1520.10">
    <property type="entry name" value="Ribonuclease III domain"/>
    <property type="match status" value="1"/>
</dbReference>
<feature type="binding site" evidence="15">
    <location>
        <position position="127"/>
    </location>
    <ligand>
        <name>Mg(2+)</name>
        <dbReference type="ChEBI" id="CHEBI:18420"/>
    </ligand>
</feature>
<evidence type="ECO:0000259" key="18">
    <source>
        <dbReference type="PROSITE" id="PS50142"/>
    </source>
</evidence>
<organism evidence="19 20">
    <name type="scientific">Lichenibacterium minor</name>
    <dbReference type="NCBI Taxonomy" id="2316528"/>
    <lineage>
        <taxon>Bacteria</taxon>
        <taxon>Pseudomonadati</taxon>
        <taxon>Pseudomonadota</taxon>
        <taxon>Alphaproteobacteria</taxon>
        <taxon>Hyphomicrobiales</taxon>
        <taxon>Lichenihabitantaceae</taxon>
        <taxon>Lichenibacterium</taxon>
    </lineage>
</organism>
<dbReference type="AlphaFoldDB" id="A0A4Q2U9A5"/>
<reference evidence="19 20" key="2">
    <citation type="submission" date="2019-02" db="EMBL/GenBank/DDBJ databases">
        <title>'Lichenibacterium ramalinii' gen. nov. sp. nov., 'Lichenibacterium minor' gen. nov. sp. nov.</title>
        <authorList>
            <person name="Pankratov T."/>
        </authorList>
    </citation>
    <scope>NUCLEOTIDE SEQUENCE [LARGE SCALE GENOMIC DNA]</scope>
    <source>
        <strain evidence="19 20">RmlP026</strain>
    </source>
</reference>
<dbReference type="GO" id="GO:0042802">
    <property type="term" value="F:identical protein binding"/>
    <property type="evidence" value="ECO:0007669"/>
    <property type="project" value="UniProtKB-ARBA"/>
</dbReference>
<dbReference type="HAMAP" id="MF_00104">
    <property type="entry name" value="RNase_III"/>
    <property type="match status" value="1"/>
</dbReference>
<dbReference type="Pfam" id="PF00035">
    <property type="entry name" value="dsrm"/>
    <property type="match status" value="1"/>
</dbReference>
<dbReference type="PANTHER" id="PTHR11207:SF0">
    <property type="entry name" value="RIBONUCLEASE 3"/>
    <property type="match status" value="1"/>
</dbReference>
<keyword evidence="15" id="KW-0699">rRNA-binding</keyword>
<keyword evidence="13 15" id="KW-0460">Magnesium</keyword>
<feature type="binding site" evidence="15">
    <location>
        <position position="124"/>
    </location>
    <ligand>
        <name>Mg(2+)</name>
        <dbReference type="ChEBI" id="CHEBI:18420"/>
    </ligand>
</feature>
<dbReference type="FunFam" id="1.10.1520.10:FF:000001">
    <property type="entry name" value="Ribonuclease 3"/>
    <property type="match status" value="1"/>
</dbReference>
<dbReference type="SMART" id="SM00358">
    <property type="entry name" value="DSRM"/>
    <property type="match status" value="1"/>
</dbReference>
<dbReference type="GO" id="GO:0046872">
    <property type="term" value="F:metal ion binding"/>
    <property type="evidence" value="ECO:0007669"/>
    <property type="project" value="UniProtKB-KW"/>
</dbReference>
<reference evidence="19 20" key="1">
    <citation type="submission" date="2018-12" db="EMBL/GenBank/DDBJ databases">
        <authorList>
            <person name="Grouzdev D.S."/>
            <person name="Krutkina M.S."/>
        </authorList>
    </citation>
    <scope>NUCLEOTIDE SEQUENCE [LARGE SCALE GENOMIC DNA]</scope>
    <source>
        <strain evidence="19 20">RmlP026</strain>
    </source>
</reference>
<evidence type="ECO:0000256" key="12">
    <source>
        <dbReference type="ARBA" id="ARBA00022801"/>
    </source>
</evidence>
<feature type="active site" evidence="15">
    <location>
        <position position="127"/>
    </location>
</feature>
<dbReference type="GO" id="GO:0006397">
    <property type="term" value="P:mRNA processing"/>
    <property type="evidence" value="ECO:0007669"/>
    <property type="project" value="UniProtKB-UniRule"/>
</dbReference>
<accession>A0A4Q2U9A5</accession>
<comment type="function">
    <text evidence="15">Digests double-stranded RNA. Involved in the processing of primary rRNA transcript to yield the immediate precursors to the large and small rRNAs (23S and 16S). Processes some mRNAs, and tRNAs when they are encoded in the rRNA operon. Processes pre-crRNA and tracrRNA of type II CRISPR loci if present in the organism.</text>
</comment>
<dbReference type="NCBIfam" id="TIGR02191">
    <property type="entry name" value="RNaseIII"/>
    <property type="match status" value="1"/>
</dbReference>
<dbReference type="Pfam" id="PF14622">
    <property type="entry name" value="Ribonucleas_3_3"/>
    <property type="match status" value="1"/>
</dbReference>
<protein>
    <recommendedName>
        <fullName evidence="15">Ribonuclease 3</fullName>
        <ecNumber evidence="15">3.1.26.3</ecNumber>
    </recommendedName>
    <alternativeName>
        <fullName evidence="15">Ribonuclease III</fullName>
        <shortName evidence="15">RNase III</shortName>
    </alternativeName>
</protein>
<evidence type="ECO:0000256" key="4">
    <source>
        <dbReference type="ARBA" id="ARBA00011738"/>
    </source>
</evidence>
<keyword evidence="7 15" id="KW-0507">mRNA processing</keyword>
<feature type="region of interest" description="Disordered" evidence="16">
    <location>
        <begin position="171"/>
        <end position="193"/>
    </location>
</feature>
<feature type="domain" description="DRBM" evidence="17">
    <location>
        <begin position="163"/>
        <end position="232"/>
    </location>
</feature>
<dbReference type="RefSeq" id="WP_129227278.1">
    <property type="nucleotide sequence ID" value="NZ_QYBB01000013.1"/>
</dbReference>
<dbReference type="InterPro" id="IPR011907">
    <property type="entry name" value="RNase_III"/>
</dbReference>
<evidence type="ECO:0000256" key="1">
    <source>
        <dbReference type="ARBA" id="ARBA00000109"/>
    </source>
</evidence>
<dbReference type="SUPFAM" id="SSF69065">
    <property type="entry name" value="RNase III domain-like"/>
    <property type="match status" value="1"/>
</dbReference>
<comment type="caution">
    <text evidence="19">The sequence shown here is derived from an EMBL/GenBank/DDBJ whole genome shotgun (WGS) entry which is preliminary data.</text>
</comment>
<dbReference type="SMART" id="SM00535">
    <property type="entry name" value="RIBOc"/>
    <property type="match status" value="1"/>
</dbReference>
<dbReference type="Gene3D" id="3.30.160.20">
    <property type="match status" value="1"/>
</dbReference>
<dbReference type="GO" id="GO:0005737">
    <property type="term" value="C:cytoplasm"/>
    <property type="evidence" value="ECO:0007669"/>
    <property type="project" value="UniProtKB-SubCell"/>
</dbReference>
<keyword evidence="20" id="KW-1185">Reference proteome</keyword>
<keyword evidence="14 15" id="KW-0694">RNA-binding</keyword>
<feature type="domain" description="RNase III" evidence="18">
    <location>
        <begin position="10"/>
        <end position="138"/>
    </location>
</feature>
<dbReference type="PROSITE" id="PS00517">
    <property type="entry name" value="RNASE_3_1"/>
    <property type="match status" value="1"/>
</dbReference>
<keyword evidence="11 15" id="KW-0255">Endonuclease</keyword>
<keyword evidence="5 15" id="KW-0963">Cytoplasm</keyword>
<comment type="similarity">
    <text evidence="3">Belongs to the ribonuclease III family.</text>
</comment>
<feature type="region of interest" description="Disordered" evidence="16">
    <location>
        <begin position="208"/>
        <end position="243"/>
    </location>
</feature>
<feature type="compositionally biased region" description="Pro residues" evidence="16">
    <location>
        <begin position="233"/>
        <end position="243"/>
    </location>
</feature>
<evidence type="ECO:0000256" key="3">
    <source>
        <dbReference type="ARBA" id="ARBA00010183"/>
    </source>
</evidence>
<feature type="binding site" evidence="15">
    <location>
        <position position="51"/>
    </location>
    <ligand>
        <name>Mg(2+)</name>
        <dbReference type="ChEBI" id="CHEBI:18420"/>
    </ligand>
</feature>
<evidence type="ECO:0000313" key="20">
    <source>
        <dbReference type="Proteomes" id="UP000290759"/>
    </source>
</evidence>
<dbReference type="PANTHER" id="PTHR11207">
    <property type="entry name" value="RIBONUCLEASE III"/>
    <property type="match status" value="1"/>
</dbReference>
<comment type="subcellular location">
    <subcellularLocation>
        <location evidence="2 15">Cytoplasm</location>
    </subcellularLocation>
</comment>
<evidence type="ECO:0000256" key="8">
    <source>
        <dbReference type="ARBA" id="ARBA00022694"/>
    </source>
</evidence>
<keyword evidence="9 15" id="KW-0540">Nuclease</keyword>
<dbReference type="OrthoDB" id="9805026at2"/>
<evidence type="ECO:0000256" key="5">
    <source>
        <dbReference type="ARBA" id="ARBA00022490"/>
    </source>
</evidence>
<dbReference type="GO" id="GO:0006364">
    <property type="term" value="P:rRNA processing"/>
    <property type="evidence" value="ECO:0007669"/>
    <property type="project" value="UniProtKB-UniRule"/>
</dbReference>
<evidence type="ECO:0000256" key="10">
    <source>
        <dbReference type="ARBA" id="ARBA00022723"/>
    </source>
</evidence>
<dbReference type="SUPFAM" id="SSF54768">
    <property type="entry name" value="dsRNA-binding domain-like"/>
    <property type="match status" value="1"/>
</dbReference>
<dbReference type="GO" id="GO:0004525">
    <property type="term" value="F:ribonuclease III activity"/>
    <property type="evidence" value="ECO:0007669"/>
    <property type="project" value="UniProtKB-UniRule"/>
</dbReference>
<evidence type="ECO:0000256" key="13">
    <source>
        <dbReference type="ARBA" id="ARBA00022842"/>
    </source>
</evidence>
<gene>
    <name evidence="15 19" type="primary">rnc</name>
    <name evidence="19" type="ORF">D3273_13230</name>
</gene>